<dbReference type="PIRSF" id="PIRSF000151">
    <property type="entry name" value="GPR"/>
    <property type="match status" value="1"/>
</dbReference>
<evidence type="ECO:0000256" key="1">
    <source>
        <dbReference type="ARBA" id="ARBA00004985"/>
    </source>
</evidence>
<comment type="similarity">
    <text evidence="7">Belongs to the gamma-glutamyl phosphate reductase family.</text>
</comment>
<dbReference type="PROSITE" id="PS01223">
    <property type="entry name" value="PROA"/>
    <property type="match status" value="1"/>
</dbReference>
<dbReference type="InterPro" id="IPR000965">
    <property type="entry name" value="GPR_dom"/>
</dbReference>
<keyword evidence="10" id="KW-1185">Reference proteome</keyword>
<sequence length="421" mass="45276">MDIIDIKTYMQSIGREARSASRLVARAETASKNQALAIMAMAIQRDEQELLVANAKDVENAKTRGLDTALIDRLTLTSKGIAGMAEGLLQIAALADPIGEISDLSFRPAGIQVGKMRVPLGVVGIIYEARPNVTADAAGLCLKAGNAAILRGGSEAIHSNQAIAACVKEGLKAAGLPETAIQVIETTDRAAVGELITMKEFVDVIVPRGGKGLIERISDEARIPVIKHLHGICHVYIDEGADLDKAIRIADNAKTQRYGTCNTMETLLVHEAIAREVLPPLCKIYLDKGVELRGDAPSRAIIAQMNEAVEEDWHTEYLAPILSVRVVSGLDQAIEHIAVYGSQHTDSIITEDYSRARRFLREVDSSSVMVNASTRFADGFEYGLGAEIGISTDKIHARGPVGLEGLTSQKFIVLGDGHIRQ</sequence>
<gene>
    <name evidence="7" type="primary">proA</name>
    <name evidence="9" type="ORF">SAMN05216402_0999</name>
</gene>
<name>A0ABY0T9A1_9PROT</name>
<dbReference type="InterPro" id="IPR016163">
    <property type="entry name" value="Ald_DH_C"/>
</dbReference>
<evidence type="ECO:0000313" key="9">
    <source>
        <dbReference type="EMBL" id="SDQ47488.1"/>
    </source>
</evidence>
<keyword evidence="7" id="KW-0963">Cytoplasm</keyword>
<dbReference type="HAMAP" id="MF_00412">
    <property type="entry name" value="ProA"/>
    <property type="match status" value="1"/>
</dbReference>
<dbReference type="InterPro" id="IPR020593">
    <property type="entry name" value="G-glutamylP_reductase_CS"/>
</dbReference>
<dbReference type="NCBIfam" id="NF001221">
    <property type="entry name" value="PRK00197.1"/>
    <property type="match status" value="1"/>
</dbReference>
<dbReference type="InterPro" id="IPR016161">
    <property type="entry name" value="Ald_DH/histidinol_DH"/>
</dbReference>
<dbReference type="Pfam" id="PF00171">
    <property type="entry name" value="Aldedh"/>
    <property type="match status" value="2"/>
</dbReference>
<evidence type="ECO:0000256" key="4">
    <source>
        <dbReference type="ARBA" id="ARBA00022857"/>
    </source>
</evidence>
<evidence type="ECO:0000256" key="7">
    <source>
        <dbReference type="HAMAP-Rule" id="MF_00412"/>
    </source>
</evidence>
<feature type="domain" description="Aldehyde dehydrogenase" evidence="8">
    <location>
        <begin position="313"/>
        <end position="377"/>
    </location>
</feature>
<dbReference type="InterPro" id="IPR016162">
    <property type="entry name" value="Ald_DH_N"/>
</dbReference>
<evidence type="ECO:0000256" key="3">
    <source>
        <dbReference type="ARBA" id="ARBA00022650"/>
    </source>
</evidence>
<comment type="caution">
    <text evidence="9">The sequence shown here is derived from an EMBL/GenBank/DDBJ whole genome shotgun (WGS) entry which is preliminary data.</text>
</comment>
<dbReference type="PANTHER" id="PTHR11063:SF8">
    <property type="entry name" value="DELTA-1-PYRROLINE-5-CARBOXYLATE SYNTHASE"/>
    <property type="match status" value="1"/>
</dbReference>
<dbReference type="Gene3D" id="3.40.309.10">
    <property type="entry name" value="Aldehyde Dehydrogenase, Chain A, domain 2"/>
    <property type="match status" value="1"/>
</dbReference>
<keyword evidence="5 7" id="KW-0560">Oxidoreductase</keyword>
<evidence type="ECO:0000313" key="10">
    <source>
        <dbReference type="Proteomes" id="UP000183471"/>
    </source>
</evidence>
<dbReference type="CDD" id="cd07079">
    <property type="entry name" value="ALDH_F18-19_ProA-GPR"/>
    <property type="match status" value="1"/>
</dbReference>
<dbReference type="PANTHER" id="PTHR11063">
    <property type="entry name" value="GLUTAMATE SEMIALDEHYDE DEHYDROGENASE"/>
    <property type="match status" value="1"/>
</dbReference>
<evidence type="ECO:0000256" key="2">
    <source>
        <dbReference type="ARBA" id="ARBA00022605"/>
    </source>
</evidence>
<evidence type="ECO:0000256" key="6">
    <source>
        <dbReference type="ARBA" id="ARBA00049024"/>
    </source>
</evidence>
<comment type="function">
    <text evidence="7">Catalyzes the NADPH-dependent reduction of L-glutamate 5-phosphate into L-glutamate 5-semialdehyde and phosphate. The product spontaneously undergoes cyclization to form 1-pyrroline-5-carboxylate.</text>
</comment>
<keyword evidence="3 7" id="KW-0641">Proline biosynthesis</keyword>
<accession>A0ABY0T9A1</accession>
<reference evidence="9 10" key="1">
    <citation type="submission" date="2016-10" db="EMBL/GenBank/DDBJ databases">
        <authorList>
            <person name="Varghese N."/>
            <person name="Submissions S."/>
        </authorList>
    </citation>
    <scope>NUCLEOTIDE SEQUENCE [LARGE SCALE GENOMIC DNA]</scope>
    <source>
        <strain evidence="9 10">Nl1</strain>
    </source>
</reference>
<comment type="subcellular location">
    <subcellularLocation>
        <location evidence="7">Cytoplasm</location>
    </subcellularLocation>
</comment>
<evidence type="ECO:0000256" key="5">
    <source>
        <dbReference type="ARBA" id="ARBA00023002"/>
    </source>
</evidence>
<organism evidence="9 10">
    <name type="scientific">Nitrosospira multiformis</name>
    <dbReference type="NCBI Taxonomy" id="1231"/>
    <lineage>
        <taxon>Bacteria</taxon>
        <taxon>Pseudomonadati</taxon>
        <taxon>Pseudomonadota</taxon>
        <taxon>Betaproteobacteria</taxon>
        <taxon>Nitrosomonadales</taxon>
        <taxon>Nitrosomonadaceae</taxon>
        <taxon>Nitrosospira</taxon>
    </lineage>
</organism>
<evidence type="ECO:0000259" key="8">
    <source>
        <dbReference type="Pfam" id="PF00171"/>
    </source>
</evidence>
<dbReference type="Proteomes" id="UP000183471">
    <property type="component" value="Unassembled WGS sequence"/>
</dbReference>
<protein>
    <recommendedName>
        <fullName evidence="7">Gamma-glutamyl phosphate reductase</fullName>
        <shortName evidence="7">GPR</shortName>
        <ecNumber evidence="7">1.2.1.41</ecNumber>
    </recommendedName>
    <alternativeName>
        <fullName evidence="7">Glutamate-5-semialdehyde dehydrogenase</fullName>
    </alternativeName>
    <alternativeName>
        <fullName evidence="7">Glutamyl-gamma-semialdehyde dehydrogenase</fullName>
        <shortName evidence="7">GSA dehydrogenase</shortName>
    </alternativeName>
</protein>
<keyword evidence="2 7" id="KW-0028">Amino-acid biosynthesis</keyword>
<dbReference type="InterPro" id="IPR015590">
    <property type="entry name" value="Aldehyde_DH_dom"/>
</dbReference>
<comment type="pathway">
    <text evidence="1 7">Amino-acid biosynthesis; L-proline biosynthesis; L-glutamate 5-semialdehyde from L-glutamate: step 2/2.</text>
</comment>
<feature type="domain" description="Aldehyde dehydrogenase" evidence="8">
    <location>
        <begin position="14"/>
        <end position="279"/>
    </location>
</feature>
<dbReference type="EMBL" id="FNKY01000001">
    <property type="protein sequence ID" value="SDQ47488.1"/>
    <property type="molecule type" value="Genomic_DNA"/>
</dbReference>
<comment type="catalytic activity">
    <reaction evidence="6 7">
        <text>L-glutamate 5-semialdehyde + phosphate + NADP(+) = L-glutamyl 5-phosphate + NADPH + H(+)</text>
        <dbReference type="Rhea" id="RHEA:19541"/>
        <dbReference type="ChEBI" id="CHEBI:15378"/>
        <dbReference type="ChEBI" id="CHEBI:43474"/>
        <dbReference type="ChEBI" id="CHEBI:57783"/>
        <dbReference type="ChEBI" id="CHEBI:58066"/>
        <dbReference type="ChEBI" id="CHEBI:58274"/>
        <dbReference type="ChEBI" id="CHEBI:58349"/>
        <dbReference type="EC" id="1.2.1.41"/>
    </reaction>
</comment>
<dbReference type="EC" id="1.2.1.41" evidence="7"/>
<dbReference type="InterPro" id="IPR012134">
    <property type="entry name" value="Glu-5-SA_DH"/>
</dbReference>
<dbReference type="SUPFAM" id="SSF53720">
    <property type="entry name" value="ALDH-like"/>
    <property type="match status" value="1"/>
</dbReference>
<dbReference type="NCBIfam" id="TIGR00407">
    <property type="entry name" value="proA"/>
    <property type="match status" value="1"/>
</dbReference>
<keyword evidence="4 7" id="KW-0521">NADP</keyword>
<dbReference type="RefSeq" id="WP_074631092.1">
    <property type="nucleotide sequence ID" value="NZ_FNKY01000001.1"/>
</dbReference>
<proteinExistence type="inferred from homology"/>
<dbReference type="Gene3D" id="3.40.605.10">
    <property type="entry name" value="Aldehyde Dehydrogenase, Chain A, domain 1"/>
    <property type="match status" value="1"/>
</dbReference>